<protein>
    <recommendedName>
        <fullName evidence="2">histidine kinase</fullName>
        <ecNumber evidence="2">2.7.13.3</ecNumber>
    </recommendedName>
</protein>
<dbReference type="CDD" id="cd00082">
    <property type="entry name" value="HisKA"/>
    <property type="match status" value="1"/>
</dbReference>
<dbReference type="InterPro" id="IPR013655">
    <property type="entry name" value="PAS_fold_3"/>
</dbReference>
<feature type="domain" description="Histidine kinase" evidence="7">
    <location>
        <begin position="616"/>
        <end position="829"/>
    </location>
</feature>
<proteinExistence type="predicted"/>
<keyword evidence="6" id="KW-0175">Coiled coil</keyword>
<dbReference type="Pfam" id="PF02518">
    <property type="entry name" value="HATPase_c"/>
    <property type="match status" value="1"/>
</dbReference>
<dbReference type="Pfam" id="PF00512">
    <property type="entry name" value="HisKA"/>
    <property type="match status" value="1"/>
</dbReference>
<dbReference type="Gene3D" id="3.30.450.20">
    <property type="entry name" value="PAS domain"/>
    <property type="match status" value="4"/>
</dbReference>
<keyword evidence="11" id="KW-1185">Reference proteome</keyword>
<dbReference type="SUPFAM" id="SSF47384">
    <property type="entry name" value="Homodimeric domain of signal transducing histidine kinase"/>
    <property type="match status" value="1"/>
</dbReference>
<reference evidence="10 11" key="1">
    <citation type="submission" date="2019-07" db="EMBL/GenBank/DDBJ databases">
        <title>Whole genome shotgun sequence of Chryseobacterium hagamense NBRC 105253.</title>
        <authorList>
            <person name="Hosoyama A."/>
            <person name="Uohara A."/>
            <person name="Ohji S."/>
            <person name="Ichikawa N."/>
        </authorList>
    </citation>
    <scope>NUCLEOTIDE SEQUENCE [LARGE SCALE GENOMIC DNA]</scope>
    <source>
        <strain evidence="10 11">NBRC 105253</strain>
    </source>
</reference>
<dbReference type="PANTHER" id="PTHR43304">
    <property type="entry name" value="PHYTOCHROME-LIKE PROTEIN CPH1"/>
    <property type="match status" value="1"/>
</dbReference>
<evidence type="ECO:0000313" key="11">
    <source>
        <dbReference type="Proteomes" id="UP000321863"/>
    </source>
</evidence>
<dbReference type="InterPro" id="IPR013656">
    <property type="entry name" value="PAS_4"/>
</dbReference>
<dbReference type="NCBIfam" id="TIGR00229">
    <property type="entry name" value="sensory_box"/>
    <property type="match status" value="3"/>
</dbReference>
<feature type="domain" description="PAS" evidence="8">
    <location>
        <begin position="198"/>
        <end position="268"/>
    </location>
</feature>
<evidence type="ECO:0000256" key="6">
    <source>
        <dbReference type="SAM" id="Coils"/>
    </source>
</evidence>
<dbReference type="OrthoDB" id="9766459at2"/>
<evidence type="ECO:0000256" key="1">
    <source>
        <dbReference type="ARBA" id="ARBA00000085"/>
    </source>
</evidence>
<evidence type="ECO:0000313" key="10">
    <source>
        <dbReference type="EMBL" id="GEN78058.1"/>
    </source>
</evidence>
<dbReference type="PRINTS" id="PR00344">
    <property type="entry name" value="BCTRLSENSOR"/>
</dbReference>
<dbReference type="SUPFAM" id="SSF55785">
    <property type="entry name" value="PYP-like sensor domain (PAS domain)"/>
    <property type="match status" value="4"/>
</dbReference>
<dbReference type="Pfam" id="PF08448">
    <property type="entry name" value="PAS_4"/>
    <property type="match status" value="2"/>
</dbReference>
<dbReference type="Gene3D" id="2.10.70.100">
    <property type="match status" value="1"/>
</dbReference>
<feature type="domain" description="PAC" evidence="9">
    <location>
        <begin position="435"/>
        <end position="488"/>
    </location>
</feature>
<evidence type="ECO:0000256" key="3">
    <source>
        <dbReference type="ARBA" id="ARBA00022553"/>
    </source>
</evidence>
<feature type="domain" description="PAC" evidence="9">
    <location>
        <begin position="271"/>
        <end position="323"/>
    </location>
</feature>
<dbReference type="SMART" id="SM00086">
    <property type="entry name" value="PAC"/>
    <property type="match status" value="4"/>
</dbReference>
<evidence type="ECO:0000256" key="2">
    <source>
        <dbReference type="ARBA" id="ARBA00012438"/>
    </source>
</evidence>
<comment type="catalytic activity">
    <reaction evidence="1">
        <text>ATP + protein L-histidine = ADP + protein N-phospho-L-histidine.</text>
        <dbReference type="EC" id="2.7.13.3"/>
    </reaction>
</comment>
<name>A0A511YS88_9FLAO</name>
<dbReference type="InterPro" id="IPR003661">
    <property type="entry name" value="HisK_dim/P_dom"/>
</dbReference>
<dbReference type="SUPFAM" id="SSF55874">
    <property type="entry name" value="ATPase domain of HSP90 chaperone/DNA topoisomerase II/histidine kinase"/>
    <property type="match status" value="1"/>
</dbReference>
<dbReference type="SMART" id="SM00388">
    <property type="entry name" value="HisKA"/>
    <property type="match status" value="1"/>
</dbReference>
<feature type="coiled-coil region" evidence="6">
    <location>
        <begin position="314"/>
        <end position="362"/>
    </location>
</feature>
<evidence type="ECO:0000256" key="4">
    <source>
        <dbReference type="ARBA" id="ARBA00022679"/>
    </source>
</evidence>
<dbReference type="InterPro" id="IPR001610">
    <property type="entry name" value="PAC"/>
</dbReference>
<dbReference type="Pfam" id="PF08447">
    <property type="entry name" value="PAS_3"/>
    <property type="match status" value="2"/>
</dbReference>
<dbReference type="Gene3D" id="3.30.565.10">
    <property type="entry name" value="Histidine kinase-like ATPase, C-terminal domain"/>
    <property type="match status" value="1"/>
</dbReference>
<accession>A0A511YS88</accession>
<dbReference type="EMBL" id="BJYJ01000044">
    <property type="protein sequence ID" value="GEN78058.1"/>
    <property type="molecule type" value="Genomic_DNA"/>
</dbReference>
<dbReference type="InterPro" id="IPR036097">
    <property type="entry name" value="HisK_dim/P_sf"/>
</dbReference>
<dbReference type="InterPro" id="IPR035965">
    <property type="entry name" value="PAS-like_dom_sf"/>
</dbReference>
<feature type="domain" description="PAC" evidence="9">
    <location>
        <begin position="87"/>
        <end position="138"/>
    </location>
</feature>
<dbReference type="SMART" id="SM00387">
    <property type="entry name" value="HATPase_c"/>
    <property type="match status" value="1"/>
</dbReference>
<dbReference type="InterPro" id="IPR005467">
    <property type="entry name" value="His_kinase_dom"/>
</dbReference>
<dbReference type="InterPro" id="IPR036890">
    <property type="entry name" value="HATPase_C_sf"/>
</dbReference>
<keyword evidence="4" id="KW-0808">Transferase</keyword>
<organism evidence="10 11">
    <name type="scientific">Chryseobacterium hagamense</name>
    <dbReference type="NCBI Taxonomy" id="395935"/>
    <lineage>
        <taxon>Bacteria</taxon>
        <taxon>Pseudomonadati</taxon>
        <taxon>Bacteroidota</taxon>
        <taxon>Flavobacteriia</taxon>
        <taxon>Flavobacteriales</taxon>
        <taxon>Weeksellaceae</taxon>
        <taxon>Chryseobacterium group</taxon>
        <taxon>Chryseobacterium</taxon>
    </lineage>
</organism>
<evidence type="ECO:0000259" key="7">
    <source>
        <dbReference type="PROSITE" id="PS50109"/>
    </source>
</evidence>
<dbReference type="AlphaFoldDB" id="A0A511YS88"/>
<dbReference type="InterPro" id="IPR003594">
    <property type="entry name" value="HATPase_dom"/>
</dbReference>
<dbReference type="PANTHER" id="PTHR43304:SF1">
    <property type="entry name" value="PAC DOMAIN-CONTAINING PROTEIN"/>
    <property type="match status" value="1"/>
</dbReference>
<dbReference type="RefSeq" id="WP_146944414.1">
    <property type="nucleotide sequence ID" value="NZ_BJYJ01000044.1"/>
</dbReference>
<dbReference type="SMART" id="SM00091">
    <property type="entry name" value="PAS"/>
    <property type="match status" value="4"/>
</dbReference>
<dbReference type="InterPro" id="IPR000700">
    <property type="entry name" value="PAS-assoc_C"/>
</dbReference>
<dbReference type="GO" id="GO:0000155">
    <property type="term" value="F:phosphorelay sensor kinase activity"/>
    <property type="evidence" value="ECO:0007669"/>
    <property type="project" value="InterPro"/>
</dbReference>
<dbReference type="CDD" id="cd00130">
    <property type="entry name" value="PAS"/>
    <property type="match status" value="1"/>
</dbReference>
<dbReference type="Proteomes" id="UP000321863">
    <property type="component" value="Unassembled WGS sequence"/>
</dbReference>
<dbReference type="EC" id="2.7.13.3" evidence="2"/>
<dbReference type="InterPro" id="IPR000014">
    <property type="entry name" value="PAS"/>
</dbReference>
<keyword evidence="5" id="KW-0418">Kinase</keyword>
<dbReference type="PROSITE" id="PS50113">
    <property type="entry name" value="PAC"/>
    <property type="match status" value="4"/>
</dbReference>
<sequence length="834" mass="93865">MKDPVPPLNSEQLVGIFSFVNTATAVHVGEDARIEFANQAMLAIWGRGPEVIGKGLEEAMPELAGQPFVEMFARVWREGITISGSDTPAEIRVDGKLDTYYFDFEYRAVKDEDGRVIAVLHTATDVTERYLNRRELEEASLNKQLLIREQSLNEQLAVVNEELSATNEELHSSREELSRMNVQLEHLVEDRVKALVESEARFRSMADNTDVLISVRDENGTLMYFNKAWSQLSGRTFDELIDTGWYDLIHPNDRQHFIDTHQQAFARRISYSAEMRLMGSDGSYHWLLKKGTPRFLSDGGFAGYISSCVDITSIKLGEQQLQDVNEELAVSNEELAALNEELAATNEELAESNDELLLSEARFRNLIRQAPVAICVIRAEDLVVTEVNNGYLELVGKSREQLEKRLIWEGVAEAAEVYAPVMHQVITTGTAFHGREHELILNRNGKDETMFIDFVYEPVTDLKGQVTSIMVVGNDVTDKVKARKQIEDIEERNRLAIEAAEIGTYELSYESQFVIGSKRFNEIFGVTSPVSRAQVLAAFHPLDAHLSEQAHATARKTGKLFYEARVLAADQSVKWVRLQGNIHYDSDGKAKKLLGTVMDITALKQIQQQKDDFISIASHELKTPLTGLKASLQLLDRMKTNPTALMPRLIEQSNRSMDKISELVEELLNVTRINEGKVILNKKKFNLADMVDECCSHVLQLGTHELVVEGETNLDITADENRIQQVVTNFINNAIKYAPQSRQIFLKIEHQDQAVRVSVRDTGPGIPADKLPHLFERYYRVDPRGIQVSGLGLGLYISADIIERHGGKIGAESKEGEGSTFWFMLPDDEESALN</sequence>
<gene>
    <name evidence="10" type="ORF">CHA01nite_37980</name>
</gene>
<evidence type="ECO:0000259" key="9">
    <source>
        <dbReference type="PROSITE" id="PS50113"/>
    </source>
</evidence>
<comment type="caution">
    <text evidence="10">The sequence shown here is derived from an EMBL/GenBank/DDBJ whole genome shotgun (WGS) entry which is preliminary data.</text>
</comment>
<feature type="coiled-coil region" evidence="6">
    <location>
        <begin position="142"/>
        <end position="190"/>
    </location>
</feature>
<dbReference type="FunFam" id="3.30.565.10:FF:000006">
    <property type="entry name" value="Sensor histidine kinase WalK"/>
    <property type="match status" value="1"/>
</dbReference>
<dbReference type="InterPro" id="IPR052162">
    <property type="entry name" value="Sensor_kinase/Photoreceptor"/>
</dbReference>
<evidence type="ECO:0000256" key="5">
    <source>
        <dbReference type="ARBA" id="ARBA00022777"/>
    </source>
</evidence>
<feature type="domain" description="PAC" evidence="9">
    <location>
        <begin position="560"/>
        <end position="612"/>
    </location>
</feature>
<dbReference type="CDD" id="cd00075">
    <property type="entry name" value="HATPase"/>
    <property type="match status" value="1"/>
</dbReference>
<dbReference type="Gene3D" id="1.10.287.130">
    <property type="match status" value="1"/>
</dbReference>
<dbReference type="InterPro" id="IPR004358">
    <property type="entry name" value="Sig_transdc_His_kin-like_C"/>
</dbReference>
<dbReference type="PROSITE" id="PS50112">
    <property type="entry name" value="PAS"/>
    <property type="match status" value="1"/>
</dbReference>
<dbReference type="PROSITE" id="PS50109">
    <property type="entry name" value="HIS_KIN"/>
    <property type="match status" value="1"/>
</dbReference>
<keyword evidence="3" id="KW-0597">Phosphoprotein</keyword>
<evidence type="ECO:0000259" key="8">
    <source>
        <dbReference type="PROSITE" id="PS50112"/>
    </source>
</evidence>